<evidence type="ECO:0000256" key="1">
    <source>
        <dbReference type="ARBA" id="ARBA00004370"/>
    </source>
</evidence>
<keyword evidence="2 4" id="KW-0812">Transmembrane</keyword>
<reference evidence="7 8" key="1">
    <citation type="submission" date="2023-09" db="EMBL/GenBank/DDBJ databases">
        <authorList>
            <person name="Wang M."/>
        </authorList>
    </citation>
    <scope>NUCLEOTIDE SEQUENCE [LARGE SCALE GENOMIC DNA]</scope>
    <source>
        <strain evidence="7">GT-2023</strain>
        <tissue evidence="7">Liver</tissue>
    </source>
</reference>
<dbReference type="PROSITE" id="PS50835">
    <property type="entry name" value="IG_LIKE"/>
    <property type="match status" value="2"/>
</dbReference>
<keyword evidence="8" id="KW-1185">Reference proteome</keyword>
<feature type="domain" description="Ig-like" evidence="6">
    <location>
        <begin position="127"/>
        <end position="224"/>
    </location>
</feature>
<feature type="transmembrane region" description="Helical" evidence="4">
    <location>
        <begin position="262"/>
        <end position="284"/>
    </location>
</feature>
<keyword evidence="4" id="KW-1133">Transmembrane helix</keyword>
<dbReference type="InterPro" id="IPR013106">
    <property type="entry name" value="Ig_V-set"/>
</dbReference>
<name>A0ABR3NVE9_9TELE</name>
<dbReference type="Gene3D" id="2.60.40.10">
    <property type="entry name" value="Immunoglobulins"/>
    <property type="match status" value="2"/>
</dbReference>
<evidence type="ECO:0000256" key="5">
    <source>
        <dbReference type="SAM" id="SignalP"/>
    </source>
</evidence>
<feature type="signal peptide" evidence="5">
    <location>
        <begin position="1"/>
        <end position="24"/>
    </location>
</feature>
<organism evidence="7 8">
    <name type="scientific">Cirrhinus molitorella</name>
    <name type="common">mud carp</name>
    <dbReference type="NCBI Taxonomy" id="172907"/>
    <lineage>
        <taxon>Eukaryota</taxon>
        <taxon>Metazoa</taxon>
        <taxon>Chordata</taxon>
        <taxon>Craniata</taxon>
        <taxon>Vertebrata</taxon>
        <taxon>Euteleostomi</taxon>
        <taxon>Actinopterygii</taxon>
        <taxon>Neopterygii</taxon>
        <taxon>Teleostei</taxon>
        <taxon>Ostariophysi</taxon>
        <taxon>Cypriniformes</taxon>
        <taxon>Cyprinidae</taxon>
        <taxon>Labeoninae</taxon>
        <taxon>Labeonini</taxon>
        <taxon>Cirrhinus</taxon>
    </lineage>
</organism>
<dbReference type="EMBL" id="JAYMGO010000002">
    <property type="protein sequence ID" value="KAL1281012.1"/>
    <property type="molecule type" value="Genomic_DNA"/>
</dbReference>
<dbReference type="InterPro" id="IPR050671">
    <property type="entry name" value="CD300_family_receptors"/>
</dbReference>
<dbReference type="PANTHER" id="PTHR11860">
    <property type="entry name" value="POLYMERIC-IMMUNOGLOBULIN RECEPTOR"/>
    <property type="match status" value="1"/>
</dbReference>
<accession>A0ABR3NVE9</accession>
<comment type="subcellular location">
    <subcellularLocation>
        <location evidence="1">Membrane</location>
    </subcellularLocation>
</comment>
<dbReference type="Pfam" id="PF07686">
    <property type="entry name" value="V-set"/>
    <property type="match status" value="2"/>
</dbReference>
<dbReference type="PANTHER" id="PTHR11860:SF87">
    <property type="entry name" value="CMRF35-LIKE MOLECULE 8"/>
    <property type="match status" value="1"/>
</dbReference>
<sequence>MAAYAKAKIFYISIGCCLILGVECFSGGSNCTLTIQPGGSVTIPCHYDKKYTQQKKYWYSEIDNNKIYTNTTEKNLSVIDHPDQCLFTVTMRNLQNKHTGDYYCFVETGEQSQIDIYKPSLKIQSAPDVFVVSSSVSGHEGGNVSVECLYSSGYQNKTKRWCRYKDQSCYEEKRTDTSQNPSVQISDDGRRSFTVLMTGLRLTDSGWYWCSVGDTLTPVQLTVTKAKADTVKNISATGHQENNNNTPAAINKLQKNKDLLTVWLPVSAALLLLLILVGVFTWRWRRRLNKRQIRERNSSTDDAIYSKPGDPVIYSTINDENPNDPSKDITTYSTVDHVPGSEAKPPAGGTIYSTMILH</sequence>
<comment type="caution">
    <text evidence="7">The sequence shown here is derived from an EMBL/GenBank/DDBJ whole genome shotgun (WGS) entry which is preliminary data.</text>
</comment>
<evidence type="ECO:0000256" key="3">
    <source>
        <dbReference type="ARBA" id="ARBA00023136"/>
    </source>
</evidence>
<dbReference type="CDD" id="cd05716">
    <property type="entry name" value="IgV_pIgR_like"/>
    <property type="match status" value="1"/>
</dbReference>
<evidence type="ECO:0000256" key="4">
    <source>
        <dbReference type="SAM" id="Phobius"/>
    </source>
</evidence>
<proteinExistence type="predicted"/>
<feature type="chain" id="PRO_5046265337" description="Ig-like domain-containing protein" evidence="5">
    <location>
        <begin position="25"/>
        <end position="358"/>
    </location>
</feature>
<dbReference type="InterPro" id="IPR003599">
    <property type="entry name" value="Ig_sub"/>
</dbReference>
<dbReference type="SUPFAM" id="SSF48726">
    <property type="entry name" value="Immunoglobulin"/>
    <property type="match status" value="2"/>
</dbReference>
<feature type="domain" description="Ig-like" evidence="6">
    <location>
        <begin position="35"/>
        <end position="115"/>
    </location>
</feature>
<dbReference type="InterPro" id="IPR013783">
    <property type="entry name" value="Ig-like_fold"/>
</dbReference>
<dbReference type="SMART" id="SM00409">
    <property type="entry name" value="IG"/>
    <property type="match status" value="2"/>
</dbReference>
<evidence type="ECO:0000313" key="7">
    <source>
        <dbReference type="EMBL" id="KAL1281012.1"/>
    </source>
</evidence>
<dbReference type="InterPro" id="IPR036179">
    <property type="entry name" value="Ig-like_dom_sf"/>
</dbReference>
<protein>
    <recommendedName>
        <fullName evidence="6">Ig-like domain-containing protein</fullName>
    </recommendedName>
</protein>
<keyword evidence="3 4" id="KW-0472">Membrane</keyword>
<dbReference type="InterPro" id="IPR007110">
    <property type="entry name" value="Ig-like_dom"/>
</dbReference>
<gene>
    <name evidence="7" type="ORF">QQF64_015612</name>
</gene>
<evidence type="ECO:0000256" key="2">
    <source>
        <dbReference type="ARBA" id="ARBA00022692"/>
    </source>
</evidence>
<evidence type="ECO:0000259" key="6">
    <source>
        <dbReference type="PROSITE" id="PS50835"/>
    </source>
</evidence>
<dbReference type="Proteomes" id="UP001558613">
    <property type="component" value="Unassembled WGS sequence"/>
</dbReference>
<keyword evidence="5" id="KW-0732">Signal</keyword>
<evidence type="ECO:0000313" key="8">
    <source>
        <dbReference type="Proteomes" id="UP001558613"/>
    </source>
</evidence>